<evidence type="ECO:0000259" key="2">
    <source>
        <dbReference type="Pfam" id="PF00149"/>
    </source>
</evidence>
<dbReference type="Gene3D" id="3.60.21.10">
    <property type="match status" value="1"/>
</dbReference>
<dbReference type="AlphaFoldDB" id="A0A1Y2AJF8"/>
<name>A0A1Y2AJF8_9FUNG</name>
<dbReference type="Proteomes" id="UP000193920">
    <property type="component" value="Unassembled WGS sequence"/>
</dbReference>
<dbReference type="SUPFAM" id="SSF56300">
    <property type="entry name" value="Metallo-dependent phosphatases"/>
    <property type="match status" value="1"/>
</dbReference>
<feature type="chain" id="PRO_5012553496" evidence="1">
    <location>
        <begin position="19"/>
        <end position="316"/>
    </location>
</feature>
<dbReference type="STRING" id="1754190.A0A1Y2AJF8"/>
<dbReference type="OrthoDB" id="2412157at2759"/>
<dbReference type="PANTHER" id="PTHR37523">
    <property type="entry name" value="METALLOPHOSPHOESTERASE"/>
    <property type="match status" value="1"/>
</dbReference>
<feature type="domain" description="Calcineurin-like phosphoesterase" evidence="2">
    <location>
        <begin position="31"/>
        <end position="270"/>
    </location>
</feature>
<evidence type="ECO:0000313" key="3">
    <source>
        <dbReference type="EMBL" id="ORY22713.1"/>
    </source>
</evidence>
<dbReference type="Pfam" id="PF00149">
    <property type="entry name" value="Metallophos"/>
    <property type="match status" value="1"/>
</dbReference>
<keyword evidence="4" id="KW-1185">Reference proteome</keyword>
<dbReference type="InterPro" id="IPR029052">
    <property type="entry name" value="Metallo-depent_PP-like"/>
</dbReference>
<reference evidence="3 4" key="1">
    <citation type="submission" date="2016-08" db="EMBL/GenBank/DDBJ databases">
        <title>A Parts List for Fungal Cellulosomes Revealed by Comparative Genomics.</title>
        <authorList>
            <consortium name="DOE Joint Genome Institute"/>
            <person name="Haitjema C.H."/>
            <person name="Gilmore S.P."/>
            <person name="Henske J.K."/>
            <person name="Solomon K.V."/>
            <person name="De Groot R."/>
            <person name="Kuo A."/>
            <person name="Mondo S.J."/>
            <person name="Salamov A.A."/>
            <person name="Labutti K."/>
            <person name="Zhao Z."/>
            <person name="Chiniquy J."/>
            <person name="Barry K."/>
            <person name="Brewer H.M."/>
            <person name="Purvine S.O."/>
            <person name="Wright A.T."/>
            <person name="Boxma B."/>
            <person name="Van Alen T."/>
            <person name="Hackstein J.H."/>
            <person name="Baker S.E."/>
            <person name="Grigoriev I.V."/>
            <person name="O'Malley M.A."/>
        </authorList>
    </citation>
    <scope>NUCLEOTIDE SEQUENCE [LARGE SCALE GENOMIC DNA]</scope>
    <source>
        <strain evidence="3 4">G1</strain>
    </source>
</reference>
<dbReference type="InterPro" id="IPR004843">
    <property type="entry name" value="Calcineurin-like_PHP"/>
</dbReference>
<comment type="caution">
    <text evidence="3">The sequence shown here is derived from an EMBL/GenBank/DDBJ whole genome shotgun (WGS) entry which is preliminary data.</text>
</comment>
<dbReference type="PANTHER" id="PTHR37523:SF1">
    <property type="entry name" value="CALCINEURIN-LIKE PHOSPHOESTERASE DOMAIN-CONTAINING PROTEIN"/>
    <property type="match status" value="1"/>
</dbReference>
<accession>A0A1Y2AJF8</accession>
<keyword evidence="1" id="KW-0732">Signal</keyword>
<sequence length="316" mass="36880">MLEYILVLLIFLFFYIKRKQKEYQERKKHISILVTSDIHLSFEDLERLRNWIKKNNKKFDLIFNAGDFCNLNKEQALEDDTGYLEIINQLQKISKNVLYIPGNHDTKYLFDSIPADFENPEEWKPLPVKALTHYEKNVNDRNIHNKFIKIHKKNLYVTGYGGSVDAFLYENKEKETLEWPGFPYNENEYGKGFTHLMNAWDKIKTSEKDKLIILSHIGPAYARTTIKNIQPLSERKRIQAGSESSYALMSSPKYQNEDIPLLWIHGHTHAGKGLTSLGNIPILNPGALCYGRFSILNLSLRDNDQWAIDNIEFHSL</sequence>
<organism evidence="3 4">
    <name type="scientific">Neocallimastix californiae</name>
    <dbReference type="NCBI Taxonomy" id="1754190"/>
    <lineage>
        <taxon>Eukaryota</taxon>
        <taxon>Fungi</taxon>
        <taxon>Fungi incertae sedis</taxon>
        <taxon>Chytridiomycota</taxon>
        <taxon>Chytridiomycota incertae sedis</taxon>
        <taxon>Neocallimastigomycetes</taxon>
        <taxon>Neocallimastigales</taxon>
        <taxon>Neocallimastigaceae</taxon>
        <taxon>Neocallimastix</taxon>
    </lineage>
</organism>
<feature type="signal peptide" evidence="1">
    <location>
        <begin position="1"/>
        <end position="18"/>
    </location>
</feature>
<evidence type="ECO:0000256" key="1">
    <source>
        <dbReference type="SAM" id="SignalP"/>
    </source>
</evidence>
<proteinExistence type="predicted"/>
<dbReference type="GO" id="GO:0016787">
    <property type="term" value="F:hydrolase activity"/>
    <property type="evidence" value="ECO:0007669"/>
    <property type="project" value="InterPro"/>
</dbReference>
<protein>
    <submittedName>
        <fullName evidence="3">Metallo-dependent phosphatase</fullName>
    </submittedName>
</protein>
<gene>
    <name evidence="3" type="ORF">LY90DRAFT_128551</name>
</gene>
<dbReference type="EMBL" id="MCOG01000243">
    <property type="protein sequence ID" value="ORY22713.1"/>
    <property type="molecule type" value="Genomic_DNA"/>
</dbReference>
<evidence type="ECO:0000313" key="4">
    <source>
        <dbReference type="Proteomes" id="UP000193920"/>
    </source>
</evidence>